<reference evidence="5" key="1">
    <citation type="submission" date="2021-02" db="EMBL/GenBank/DDBJ databases">
        <authorList>
            <person name="Nowell W R."/>
        </authorList>
    </citation>
    <scope>NUCLEOTIDE SEQUENCE</scope>
</reference>
<feature type="compositionally biased region" description="Basic and acidic residues" evidence="2">
    <location>
        <begin position="71"/>
        <end position="80"/>
    </location>
</feature>
<dbReference type="Gene3D" id="3.50.4.10">
    <property type="entry name" value="Hepatocyte Growth Factor"/>
    <property type="match status" value="1"/>
</dbReference>
<evidence type="ECO:0000259" key="4">
    <source>
        <dbReference type="Pfam" id="PF00024"/>
    </source>
</evidence>
<feature type="region of interest" description="Disordered" evidence="2">
    <location>
        <begin position="254"/>
        <end position="274"/>
    </location>
</feature>
<dbReference type="InterPro" id="IPR003609">
    <property type="entry name" value="Pan_app"/>
</dbReference>
<dbReference type="EMBL" id="CAJOAY010003899">
    <property type="protein sequence ID" value="CAF4045413.1"/>
    <property type="molecule type" value="Genomic_DNA"/>
</dbReference>
<evidence type="ECO:0000256" key="2">
    <source>
        <dbReference type="SAM" id="MobiDB-lite"/>
    </source>
</evidence>
<keyword evidence="3" id="KW-0812">Transmembrane</keyword>
<name>A0A819RPF8_9BILA</name>
<dbReference type="Pfam" id="PF00024">
    <property type="entry name" value="PAN_1"/>
    <property type="match status" value="1"/>
</dbReference>
<feature type="domain" description="Apple" evidence="4">
    <location>
        <begin position="286"/>
        <end position="339"/>
    </location>
</feature>
<feature type="region of interest" description="Disordered" evidence="2">
    <location>
        <begin position="71"/>
        <end position="91"/>
    </location>
</feature>
<evidence type="ECO:0000313" key="6">
    <source>
        <dbReference type="Proteomes" id="UP000663881"/>
    </source>
</evidence>
<accession>A0A819RPF8</accession>
<sequence length="545" mass="61216">MIENTSKSVLNDAGKRSRNATFSAVHITKIPRRRSLKNQHRRQSIKSIRSIGSNNVSLRPTTNIVVAYNKSADEQEKKNSMDNNSYHDQTESKEIPLNEEAIISKKAIIQSASISKINPNKWDNDNSNKKSSIENIDNDHGYNYNMLSSVRKQSSQPAKLVNFKNIMCNIHNGLTYSYDTPSNRIIYTNENDHNLNSKKRRTRKSLNNCSRPCLCIFISLLIALIIGTIAAATAVTLSKVQKTTITTTITTTTTDTTTTTTDTTSTSTTSTTESTTTPYSCGNMTILLNTDLLGFDFASTGGLQWAACCALCLGNSTCQSFTLDVPSSACYLKLWNSAPIVDHQPIQLSLSSTADENNLLIEIDAPFFNDTAPPPAPPGPYPQLYNYEVVELFFLASSTSHYIELEFSPHNYHLVLLLIGRRKELKQLLPLPDYHVEYPSFNRWIGRVHVPRAHFPANVDRFNAYGIHGENKTRTYEALYPAPPDSDKPDFHRLELFQPLKFDLLLNHTEKDGESWNNQASSSVMFPYFLPIVLFAVSFSKQIYI</sequence>
<gene>
    <name evidence="5" type="ORF">OKA104_LOCUS32448</name>
</gene>
<dbReference type="Gene3D" id="2.60.40.1190">
    <property type="match status" value="1"/>
</dbReference>
<proteinExistence type="inferred from homology"/>
<protein>
    <recommendedName>
        <fullName evidence="4">Apple domain-containing protein</fullName>
    </recommendedName>
</protein>
<dbReference type="AlphaFoldDB" id="A0A819RPF8"/>
<dbReference type="Proteomes" id="UP000663881">
    <property type="component" value="Unassembled WGS sequence"/>
</dbReference>
<evidence type="ECO:0000313" key="5">
    <source>
        <dbReference type="EMBL" id="CAF4045413.1"/>
    </source>
</evidence>
<evidence type="ECO:0000256" key="3">
    <source>
        <dbReference type="SAM" id="Phobius"/>
    </source>
</evidence>
<dbReference type="PANTHER" id="PTHR31475:SF5">
    <property type="entry name" value="UPF0462 PROTEIN C4ORF33 HOMOLOG"/>
    <property type="match status" value="1"/>
</dbReference>
<feature type="transmembrane region" description="Helical" evidence="3">
    <location>
        <begin position="213"/>
        <end position="237"/>
    </location>
</feature>
<organism evidence="5 6">
    <name type="scientific">Adineta steineri</name>
    <dbReference type="NCBI Taxonomy" id="433720"/>
    <lineage>
        <taxon>Eukaryota</taxon>
        <taxon>Metazoa</taxon>
        <taxon>Spiralia</taxon>
        <taxon>Gnathifera</taxon>
        <taxon>Rotifera</taxon>
        <taxon>Eurotatoria</taxon>
        <taxon>Bdelloidea</taxon>
        <taxon>Adinetida</taxon>
        <taxon>Adinetidae</taxon>
        <taxon>Adineta</taxon>
    </lineage>
</organism>
<dbReference type="PANTHER" id="PTHR31475">
    <property type="entry name" value="UPF0462 PROTEIN"/>
    <property type="match status" value="1"/>
</dbReference>
<keyword evidence="3" id="KW-1133">Transmembrane helix</keyword>
<evidence type="ECO:0000256" key="1">
    <source>
        <dbReference type="ARBA" id="ARBA00038085"/>
    </source>
</evidence>
<keyword evidence="3" id="KW-0472">Membrane</keyword>
<comment type="similarity">
    <text evidence="1">Belongs to the UPF0462 family.</text>
</comment>
<comment type="caution">
    <text evidence="5">The sequence shown here is derived from an EMBL/GenBank/DDBJ whole genome shotgun (WGS) entry which is preliminary data.</text>
</comment>